<dbReference type="EMBL" id="JAVDQD010000006">
    <property type="protein sequence ID" value="MDR6241116.1"/>
    <property type="molecule type" value="Genomic_DNA"/>
</dbReference>
<dbReference type="RefSeq" id="WP_309941665.1">
    <property type="nucleotide sequence ID" value="NZ_AP025305.1"/>
</dbReference>
<dbReference type="AlphaFoldDB" id="A0AAE3XND7"/>
<sequence>MKKHKTLFLLEREISPYTAENLFLGIFESLDVAKNYRNGFIEKFNFKDPFKEQAYKKTDLTKDLKIIEIQDKIDDNSFFKQNKSVFLLCGIFEMFGQIKKELILLSSDKLKIEKIIQDQKDSNYLNEEEYSYYKLEELKLNN</sequence>
<protein>
    <submittedName>
        <fullName evidence="1">Uncharacterized protein</fullName>
    </submittedName>
</protein>
<accession>A0AAE3XND7</accession>
<evidence type="ECO:0000313" key="2">
    <source>
        <dbReference type="Proteomes" id="UP001185092"/>
    </source>
</evidence>
<keyword evidence="2" id="KW-1185">Reference proteome</keyword>
<organism evidence="1 2">
    <name type="scientific">Aureibacter tunicatorum</name>
    <dbReference type="NCBI Taxonomy" id="866807"/>
    <lineage>
        <taxon>Bacteria</taxon>
        <taxon>Pseudomonadati</taxon>
        <taxon>Bacteroidota</taxon>
        <taxon>Cytophagia</taxon>
        <taxon>Cytophagales</taxon>
        <taxon>Persicobacteraceae</taxon>
        <taxon>Aureibacter</taxon>
    </lineage>
</organism>
<dbReference type="Proteomes" id="UP001185092">
    <property type="component" value="Unassembled WGS sequence"/>
</dbReference>
<reference evidence="1" key="1">
    <citation type="submission" date="2023-07" db="EMBL/GenBank/DDBJ databases">
        <title>Genomic Encyclopedia of Type Strains, Phase IV (KMG-IV): sequencing the most valuable type-strain genomes for metagenomic binning, comparative biology and taxonomic classification.</title>
        <authorList>
            <person name="Goeker M."/>
        </authorList>
    </citation>
    <scope>NUCLEOTIDE SEQUENCE</scope>
    <source>
        <strain evidence="1">DSM 26174</strain>
    </source>
</reference>
<comment type="caution">
    <text evidence="1">The sequence shown here is derived from an EMBL/GenBank/DDBJ whole genome shotgun (WGS) entry which is preliminary data.</text>
</comment>
<gene>
    <name evidence="1" type="ORF">HNQ88_004192</name>
</gene>
<proteinExistence type="predicted"/>
<evidence type="ECO:0000313" key="1">
    <source>
        <dbReference type="EMBL" id="MDR6241116.1"/>
    </source>
</evidence>
<name>A0AAE3XND7_9BACT</name>